<dbReference type="GO" id="GO:0046856">
    <property type="term" value="P:phosphatidylinositol dephosphorylation"/>
    <property type="evidence" value="ECO:0007669"/>
    <property type="project" value="TreeGrafter"/>
</dbReference>
<dbReference type="EMBL" id="JAMZMK010009688">
    <property type="protein sequence ID" value="KAI7734599.1"/>
    <property type="molecule type" value="Genomic_DNA"/>
</dbReference>
<evidence type="ECO:0000313" key="4">
    <source>
        <dbReference type="Proteomes" id="UP001206925"/>
    </source>
</evidence>
<dbReference type="InterPro" id="IPR036691">
    <property type="entry name" value="Endo/exonu/phosph_ase_sf"/>
</dbReference>
<name>A0AAD5C5Q9_AMBAR</name>
<dbReference type="GO" id="GO:0004439">
    <property type="term" value="F:phosphatidylinositol-4,5-bisphosphate 5-phosphatase activity"/>
    <property type="evidence" value="ECO:0007669"/>
    <property type="project" value="TreeGrafter"/>
</dbReference>
<feature type="non-terminal residue" evidence="3">
    <location>
        <position position="1"/>
    </location>
</feature>
<proteinExistence type="predicted"/>
<dbReference type="Gene3D" id="3.60.10.10">
    <property type="entry name" value="Endonuclease/exonuclease/phosphatase"/>
    <property type="match status" value="1"/>
</dbReference>
<comment type="caution">
    <text evidence="3">The sequence shown here is derived from an EMBL/GenBank/DDBJ whole genome shotgun (WGS) entry which is preliminary data.</text>
</comment>
<evidence type="ECO:0000313" key="3">
    <source>
        <dbReference type="EMBL" id="KAI7734599.1"/>
    </source>
</evidence>
<dbReference type="Proteomes" id="UP001206925">
    <property type="component" value="Unassembled WGS sequence"/>
</dbReference>
<keyword evidence="1" id="KW-0378">Hydrolase</keyword>
<organism evidence="3 4">
    <name type="scientific">Ambrosia artemisiifolia</name>
    <name type="common">Common ragweed</name>
    <dbReference type="NCBI Taxonomy" id="4212"/>
    <lineage>
        <taxon>Eukaryota</taxon>
        <taxon>Viridiplantae</taxon>
        <taxon>Streptophyta</taxon>
        <taxon>Embryophyta</taxon>
        <taxon>Tracheophyta</taxon>
        <taxon>Spermatophyta</taxon>
        <taxon>Magnoliopsida</taxon>
        <taxon>eudicotyledons</taxon>
        <taxon>Gunneridae</taxon>
        <taxon>Pentapetalae</taxon>
        <taxon>asterids</taxon>
        <taxon>campanulids</taxon>
        <taxon>Asterales</taxon>
        <taxon>Asteraceae</taxon>
        <taxon>Asteroideae</taxon>
        <taxon>Heliantheae alliance</taxon>
        <taxon>Heliantheae</taxon>
        <taxon>Ambrosia</taxon>
    </lineage>
</organism>
<sequence>RHRHSIKKKTTDCCYTALYSVQNIHCKERGLVSPPVLILLVTMMDEVSKKNKFSWSKSLVRKWFSMKSKREEFQTDKVSEREPPAIKKTKTEKSSKSRRSRVDLEHPQIINVHNYSIFAATWNVGGKSPSSNMNLDDWLHAAPQADIYVL</sequence>
<gene>
    <name evidence="3" type="ORF">M8C21_001407</name>
</gene>
<protein>
    <submittedName>
        <fullName evidence="3">Uncharacterized protein</fullName>
    </submittedName>
</protein>
<dbReference type="InterPro" id="IPR045849">
    <property type="entry name" value="IP5P_plant"/>
</dbReference>
<keyword evidence="4" id="KW-1185">Reference proteome</keyword>
<feature type="non-terminal residue" evidence="3">
    <location>
        <position position="150"/>
    </location>
</feature>
<dbReference type="GO" id="GO:0034485">
    <property type="term" value="F:phosphatidylinositol-3,4,5-trisphosphate 5-phosphatase activity"/>
    <property type="evidence" value="ECO:0007669"/>
    <property type="project" value="TreeGrafter"/>
</dbReference>
<dbReference type="PANTHER" id="PTHR45666:SF34">
    <property type="entry name" value="TYPE IV INOSITOL POLYPHOSPHATE 5-PHOSPHATASE 7"/>
    <property type="match status" value="1"/>
</dbReference>
<dbReference type="AlphaFoldDB" id="A0AAD5C5Q9"/>
<accession>A0AAD5C5Q9</accession>
<dbReference type="GO" id="GO:0004445">
    <property type="term" value="F:inositol-polyphosphate 5-phosphatase activity"/>
    <property type="evidence" value="ECO:0007669"/>
    <property type="project" value="InterPro"/>
</dbReference>
<reference evidence="3" key="1">
    <citation type="submission" date="2022-06" db="EMBL/GenBank/DDBJ databases">
        <title>Uncovering the hologenomic basis of an extraordinary plant invasion.</title>
        <authorList>
            <person name="Bieker V.C."/>
            <person name="Martin M.D."/>
            <person name="Gilbert T."/>
            <person name="Hodgins K."/>
            <person name="Battlay P."/>
            <person name="Petersen B."/>
            <person name="Wilson J."/>
        </authorList>
    </citation>
    <scope>NUCLEOTIDE SEQUENCE</scope>
    <source>
        <strain evidence="3">AA19_3_7</strain>
        <tissue evidence="3">Leaf</tissue>
    </source>
</reference>
<evidence type="ECO:0000256" key="1">
    <source>
        <dbReference type="ARBA" id="ARBA00022801"/>
    </source>
</evidence>
<evidence type="ECO:0000256" key="2">
    <source>
        <dbReference type="SAM" id="MobiDB-lite"/>
    </source>
</evidence>
<dbReference type="PANTHER" id="PTHR45666">
    <property type="entry name" value="TYPE IV INOSITOL POLYPHOSPHATE 5-PHOSPHATASE 9"/>
    <property type="match status" value="1"/>
</dbReference>
<feature type="region of interest" description="Disordered" evidence="2">
    <location>
        <begin position="68"/>
        <end position="103"/>
    </location>
</feature>